<evidence type="ECO:0000313" key="2">
    <source>
        <dbReference type="Proteomes" id="UP001139516"/>
    </source>
</evidence>
<accession>A0A9X2BWR3</accession>
<dbReference type="RefSeq" id="WP_248666295.1">
    <property type="nucleotide sequence ID" value="NZ_JALPRX010000026.1"/>
</dbReference>
<protein>
    <submittedName>
        <fullName evidence="1">Uncharacterized protein</fullName>
    </submittedName>
</protein>
<reference evidence="1" key="1">
    <citation type="submission" date="2022-04" db="EMBL/GenBank/DDBJ databases">
        <title>Roseomonas acroporae sp. nov., isolated from coral Acropora digitifera.</title>
        <authorList>
            <person name="Sun H."/>
        </authorList>
    </citation>
    <scope>NUCLEOTIDE SEQUENCE</scope>
    <source>
        <strain evidence="1">NAR14</strain>
    </source>
</reference>
<evidence type="ECO:0000313" key="1">
    <source>
        <dbReference type="EMBL" id="MCK8784170.1"/>
    </source>
</evidence>
<gene>
    <name evidence="1" type="ORF">M0638_07245</name>
</gene>
<keyword evidence="2" id="KW-1185">Reference proteome</keyword>
<dbReference type="EMBL" id="JALPRX010000026">
    <property type="protein sequence ID" value="MCK8784170.1"/>
    <property type="molecule type" value="Genomic_DNA"/>
</dbReference>
<comment type="caution">
    <text evidence="1">The sequence shown here is derived from an EMBL/GenBank/DDBJ whole genome shotgun (WGS) entry which is preliminary data.</text>
</comment>
<organism evidence="1 2">
    <name type="scientific">Roseomonas acroporae</name>
    <dbReference type="NCBI Taxonomy" id="2937791"/>
    <lineage>
        <taxon>Bacteria</taxon>
        <taxon>Pseudomonadati</taxon>
        <taxon>Pseudomonadota</taxon>
        <taxon>Alphaproteobacteria</taxon>
        <taxon>Acetobacterales</taxon>
        <taxon>Roseomonadaceae</taxon>
        <taxon>Roseomonas</taxon>
    </lineage>
</organism>
<dbReference type="AlphaFoldDB" id="A0A9X2BWR3"/>
<proteinExistence type="predicted"/>
<sequence length="105" mass="11046">MSPIPVTLLPDGRAVHGEHEAKGRTPILALARVLVAAGFDPGRPVEVSGADGRPGLRGRLGAMARLTVTEGDREGPRFALWQPMPADRLAELREIGRPAATAAAH</sequence>
<name>A0A9X2BWR3_9PROT</name>
<dbReference type="Proteomes" id="UP001139516">
    <property type="component" value="Unassembled WGS sequence"/>
</dbReference>